<accession>A0A0A9BP73</accession>
<name>A0A0A9BP73_ARUDO</name>
<evidence type="ECO:0000313" key="1">
    <source>
        <dbReference type="EMBL" id="JAD65121.1"/>
    </source>
</evidence>
<protein>
    <submittedName>
        <fullName evidence="1">Uncharacterized protein</fullName>
    </submittedName>
</protein>
<dbReference type="EMBL" id="GBRH01232774">
    <property type="protein sequence ID" value="JAD65121.1"/>
    <property type="molecule type" value="Transcribed_RNA"/>
</dbReference>
<dbReference type="AlphaFoldDB" id="A0A0A9BP73"/>
<sequence>MFAIAELSLLAGGSLELSKDHWFLKLSFSADAIPSSTRAPDNVETGVFS</sequence>
<reference evidence="1" key="2">
    <citation type="journal article" date="2015" name="Data Brief">
        <title>Shoot transcriptome of the giant reed, Arundo donax.</title>
        <authorList>
            <person name="Barrero R.A."/>
            <person name="Guerrero F.D."/>
            <person name="Moolhuijzen P."/>
            <person name="Goolsby J.A."/>
            <person name="Tidwell J."/>
            <person name="Bellgard S.E."/>
            <person name="Bellgard M.I."/>
        </authorList>
    </citation>
    <scope>NUCLEOTIDE SEQUENCE</scope>
    <source>
        <tissue evidence="1">Shoot tissue taken approximately 20 cm above the soil surface</tissue>
    </source>
</reference>
<proteinExistence type="predicted"/>
<reference evidence="1" key="1">
    <citation type="submission" date="2014-09" db="EMBL/GenBank/DDBJ databases">
        <authorList>
            <person name="Magalhaes I.L.F."/>
            <person name="Oliveira U."/>
            <person name="Santos F.R."/>
            <person name="Vidigal T.H.D.A."/>
            <person name="Brescovit A.D."/>
            <person name="Santos A.J."/>
        </authorList>
    </citation>
    <scope>NUCLEOTIDE SEQUENCE</scope>
    <source>
        <tissue evidence="1">Shoot tissue taken approximately 20 cm above the soil surface</tissue>
    </source>
</reference>
<organism evidence="1">
    <name type="scientific">Arundo donax</name>
    <name type="common">Giant reed</name>
    <name type="synonym">Donax arundinaceus</name>
    <dbReference type="NCBI Taxonomy" id="35708"/>
    <lineage>
        <taxon>Eukaryota</taxon>
        <taxon>Viridiplantae</taxon>
        <taxon>Streptophyta</taxon>
        <taxon>Embryophyta</taxon>
        <taxon>Tracheophyta</taxon>
        <taxon>Spermatophyta</taxon>
        <taxon>Magnoliopsida</taxon>
        <taxon>Liliopsida</taxon>
        <taxon>Poales</taxon>
        <taxon>Poaceae</taxon>
        <taxon>PACMAD clade</taxon>
        <taxon>Arundinoideae</taxon>
        <taxon>Arundineae</taxon>
        <taxon>Arundo</taxon>
    </lineage>
</organism>